<evidence type="ECO:0000313" key="22">
    <source>
        <dbReference type="EMBL" id="RXM33597.1"/>
    </source>
</evidence>
<comment type="catalytic activity">
    <reaction evidence="10">
        <text>L-arginine(in) + L-methionine(out) + Na(+)(out) = L-arginine(out) + L-methionine(in) + Na(+)(in)</text>
        <dbReference type="Rhea" id="RHEA:70843"/>
        <dbReference type="ChEBI" id="CHEBI:29101"/>
        <dbReference type="ChEBI" id="CHEBI:32682"/>
        <dbReference type="ChEBI" id="CHEBI:57844"/>
    </reaction>
</comment>
<dbReference type="InterPro" id="IPR050598">
    <property type="entry name" value="AminoAcid_Transporter"/>
</dbReference>
<name>A0A444UEI6_ACIRT</name>
<dbReference type="GO" id="GO:0015179">
    <property type="term" value="F:L-amino acid transmembrane transporter activity"/>
    <property type="evidence" value="ECO:0007669"/>
    <property type="project" value="TreeGrafter"/>
</dbReference>
<evidence type="ECO:0000259" key="21">
    <source>
        <dbReference type="PROSITE" id="PS51034"/>
    </source>
</evidence>
<evidence type="ECO:0000256" key="18">
    <source>
        <dbReference type="ARBA" id="ARBA00049476"/>
    </source>
</evidence>
<keyword evidence="9" id="KW-1015">Disulfide bond</keyword>
<feature type="transmembrane region" description="Helical" evidence="20">
    <location>
        <begin position="80"/>
        <end position="98"/>
    </location>
</feature>
<evidence type="ECO:0000256" key="16">
    <source>
        <dbReference type="ARBA" id="ARBA00048509"/>
    </source>
</evidence>
<comment type="similarity">
    <text evidence="2">Belongs to the amino acid-polyamine-organocation (APC) superfamily. L-type amino acid transporter (LAT) (TC 2.A.3.8) family.</text>
</comment>
<evidence type="ECO:0000256" key="5">
    <source>
        <dbReference type="ARBA" id="ARBA00022692"/>
    </source>
</evidence>
<keyword evidence="3" id="KW-0813">Transport</keyword>
<dbReference type="Gene3D" id="1.20.1740.10">
    <property type="entry name" value="Amino acid/polyamine transporter I"/>
    <property type="match status" value="1"/>
</dbReference>
<comment type="catalytic activity">
    <reaction evidence="18">
        <text>L-leucine(out) + L-arginine(in) + Na(+)(out) = L-leucine(in) + L-arginine(out) + Na(+)(in)</text>
        <dbReference type="Rhea" id="RHEA:70831"/>
        <dbReference type="ChEBI" id="CHEBI:29101"/>
        <dbReference type="ChEBI" id="CHEBI:32682"/>
        <dbReference type="ChEBI" id="CHEBI:57427"/>
    </reaction>
</comment>
<evidence type="ECO:0000256" key="11">
    <source>
        <dbReference type="ARBA" id="ARBA00038768"/>
    </source>
</evidence>
<evidence type="ECO:0000256" key="2">
    <source>
        <dbReference type="ARBA" id="ARBA00007040"/>
    </source>
</evidence>
<comment type="catalytic activity">
    <reaction evidence="17">
        <text>L-lysine(out) + L-arginine(in) = L-lysine(in) + L-arginine(out)</text>
        <dbReference type="Rhea" id="RHEA:70827"/>
        <dbReference type="ChEBI" id="CHEBI:32551"/>
        <dbReference type="ChEBI" id="CHEBI:32682"/>
    </reaction>
</comment>
<evidence type="ECO:0000256" key="1">
    <source>
        <dbReference type="ARBA" id="ARBA00004651"/>
    </source>
</evidence>
<comment type="subcellular location">
    <subcellularLocation>
        <location evidence="1">Cell membrane</location>
        <topology evidence="1">Multi-pass membrane protein</topology>
    </subcellularLocation>
</comment>
<evidence type="ECO:0000256" key="20">
    <source>
        <dbReference type="SAM" id="Phobius"/>
    </source>
</evidence>
<evidence type="ECO:0000256" key="17">
    <source>
        <dbReference type="ARBA" id="ARBA00049090"/>
    </source>
</evidence>
<dbReference type="InterPro" id="IPR042235">
    <property type="entry name" value="ZP-C_dom"/>
</dbReference>
<accession>A0A444UEI6</accession>
<gene>
    <name evidence="22" type="ORF">EOD39_1299</name>
</gene>
<evidence type="ECO:0000256" key="13">
    <source>
        <dbReference type="ARBA" id="ARBA00042001"/>
    </source>
</evidence>
<comment type="caution">
    <text evidence="22">The sequence shown here is derived from an EMBL/GenBank/DDBJ whole genome shotgun (WGS) entry which is preliminary data.</text>
</comment>
<evidence type="ECO:0000256" key="8">
    <source>
        <dbReference type="ARBA" id="ARBA00023136"/>
    </source>
</evidence>
<keyword evidence="23" id="KW-1185">Reference proteome</keyword>
<feature type="transmembrane region" description="Helical" evidence="20">
    <location>
        <begin position="136"/>
        <end position="153"/>
    </location>
</feature>
<evidence type="ECO:0000256" key="9">
    <source>
        <dbReference type="ARBA" id="ARBA00023157"/>
    </source>
</evidence>
<proteinExistence type="inferred from homology"/>
<evidence type="ECO:0000256" key="4">
    <source>
        <dbReference type="ARBA" id="ARBA00022475"/>
    </source>
</evidence>
<dbReference type="PROSITE" id="PS51034">
    <property type="entry name" value="ZP_2"/>
    <property type="match status" value="1"/>
</dbReference>
<dbReference type="GO" id="GO:0005886">
    <property type="term" value="C:plasma membrane"/>
    <property type="evidence" value="ECO:0007669"/>
    <property type="project" value="UniProtKB-SubCell"/>
</dbReference>
<dbReference type="InterPro" id="IPR001507">
    <property type="entry name" value="ZP_dom"/>
</dbReference>
<feature type="domain" description="ZP" evidence="21">
    <location>
        <begin position="176"/>
        <end position="437"/>
    </location>
</feature>
<keyword evidence="7 20" id="KW-1133">Transmembrane helix</keyword>
<dbReference type="SMART" id="SM00241">
    <property type="entry name" value="ZP"/>
    <property type="match status" value="1"/>
</dbReference>
<evidence type="ECO:0000256" key="3">
    <source>
        <dbReference type="ARBA" id="ARBA00022448"/>
    </source>
</evidence>
<evidence type="ECO:0000256" key="10">
    <source>
        <dbReference type="ARBA" id="ARBA00035819"/>
    </source>
</evidence>
<dbReference type="EMBL" id="SCEB01214731">
    <property type="protein sequence ID" value="RXM33597.1"/>
    <property type="molecule type" value="Genomic_DNA"/>
</dbReference>
<feature type="transmembrane region" description="Helical" evidence="20">
    <location>
        <begin position="464"/>
        <end position="491"/>
    </location>
</feature>
<keyword evidence="5 20" id="KW-0812">Transmembrane</keyword>
<evidence type="ECO:0000256" key="15">
    <source>
        <dbReference type="ARBA" id="ARBA00047956"/>
    </source>
</evidence>
<keyword evidence="8 20" id="KW-0472">Membrane</keyword>
<dbReference type="Pfam" id="PF13520">
    <property type="entry name" value="AA_permease_2"/>
    <property type="match status" value="1"/>
</dbReference>
<dbReference type="PANTHER" id="PTHR11785">
    <property type="entry name" value="AMINO ACID TRANSPORTER"/>
    <property type="match status" value="1"/>
</dbReference>
<organism evidence="22 23">
    <name type="scientific">Acipenser ruthenus</name>
    <name type="common">Sterlet sturgeon</name>
    <dbReference type="NCBI Taxonomy" id="7906"/>
    <lineage>
        <taxon>Eukaryota</taxon>
        <taxon>Metazoa</taxon>
        <taxon>Chordata</taxon>
        <taxon>Craniata</taxon>
        <taxon>Vertebrata</taxon>
        <taxon>Euteleostomi</taxon>
        <taxon>Actinopterygii</taxon>
        <taxon>Chondrostei</taxon>
        <taxon>Acipenseriformes</taxon>
        <taxon>Acipenseridae</taxon>
        <taxon>Acipenser</taxon>
    </lineage>
</organism>
<evidence type="ECO:0000256" key="7">
    <source>
        <dbReference type="ARBA" id="ARBA00022989"/>
    </source>
</evidence>
<evidence type="ECO:0000256" key="14">
    <source>
        <dbReference type="ARBA" id="ARBA00042899"/>
    </source>
</evidence>
<comment type="subunit">
    <text evidence="11">Disulfide-linked heterodimer with the amino acid transport protein SLC3A2/4F2hc.</text>
</comment>
<sequence>MRWSIPIAVALSCYGGLNASIIAASRLFFVGSREGHLPDALSMIHVERFTPIPALLFNCGMALIYLAVEDVFQLINYYSFSYWFFVGLSIAGQIYLRWKEPDRYRPLKLSLFFPIVFCLCSVFLVAVPLYSDTLSSLIGIGIALSGVPVYLLGIHLPESKRPPCIGKLLELQMEVICEKDLFKVMVVKEYFEYNNISLSMLHLLNVNCTAIEEELDGVQYYTAAMNNKNYTMCGGLKPQVNKTHITYTNVLSSGVWPTAVIVRQQQVDVTFHCVYPYDRTVSLPIPIRPSKSDSLIRLNQKEATVVIEIYKDGTYKEPYTSVPILKLKSTVYIQIGILEDDGFFRVRVVDCWASQSSDPNAGLVSPNQTLISDGCKADPTLVFQNTNGQGGFVQFSFEMFRFVVFPFEWYLHCRVRLCIPASEDACVAICRTKRRDQRDASESEAQGLLSYGPIKVEMPENQRLNLLLVAAFPAGAVVLIIVFLFILLAIAKATNKRASQLTMKIKSFKNIA</sequence>
<evidence type="ECO:0000313" key="23">
    <source>
        <dbReference type="Proteomes" id="UP000289886"/>
    </source>
</evidence>
<dbReference type="Gene3D" id="2.60.40.4100">
    <property type="entry name" value="Zona pellucida, ZP-C domain"/>
    <property type="match status" value="1"/>
</dbReference>
<comment type="catalytic activity">
    <reaction evidence="15">
        <text>L-histidine(out) + L-arginine(in) + Na(+)(out) = L-histidine(in) + L-arginine(out) + Na(+)(in)</text>
        <dbReference type="Rhea" id="RHEA:70839"/>
        <dbReference type="ChEBI" id="CHEBI:29101"/>
        <dbReference type="ChEBI" id="CHEBI:32682"/>
        <dbReference type="ChEBI" id="CHEBI:57595"/>
    </reaction>
</comment>
<protein>
    <recommendedName>
        <fullName evidence="12">Y+L amino acid transporter 2</fullName>
    </recommendedName>
    <alternativeName>
        <fullName evidence="14">Solute carrier family 7 member 6</fullName>
    </alternativeName>
    <alternativeName>
        <fullName evidence="13">y(+)L-type amino acid transporter 2</fullName>
    </alternativeName>
</protein>
<dbReference type="AlphaFoldDB" id="A0A444UEI6"/>
<dbReference type="InterPro" id="IPR002293">
    <property type="entry name" value="AA/rel_permease1"/>
</dbReference>
<evidence type="ECO:0000256" key="6">
    <source>
        <dbReference type="ARBA" id="ARBA00022970"/>
    </source>
</evidence>
<evidence type="ECO:0000256" key="12">
    <source>
        <dbReference type="ARBA" id="ARBA00039563"/>
    </source>
</evidence>
<keyword evidence="4" id="KW-1003">Cell membrane</keyword>
<dbReference type="Gene3D" id="2.60.40.3210">
    <property type="entry name" value="Zona pellucida, ZP-N domain"/>
    <property type="match status" value="1"/>
</dbReference>
<evidence type="ECO:0000256" key="19">
    <source>
        <dbReference type="ARBA" id="ARBA00049892"/>
    </source>
</evidence>
<reference evidence="22 23" key="1">
    <citation type="submission" date="2019-01" db="EMBL/GenBank/DDBJ databases">
        <title>Draft Genome and Complete Hox-Cluster Characterization of the Sterlet Sturgeon (Acipenser ruthenus).</title>
        <authorList>
            <person name="Wei Q."/>
        </authorList>
    </citation>
    <scope>NUCLEOTIDE SEQUENCE [LARGE SCALE GENOMIC DNA]</scope>
    <source>
        <strain evidence="22">WHYD16114868_AA</strain>
        <tissue evidence="22">Blood</tissue>
    </source>
</reference>
<dbReference type="Proteomes" id="UP000289886">
    <property type="component" value="Unassembled WGS sequence"/>
</dbReference>
<feature type="transmembrane region" description="Helical" evidence="20">
    <location>
        <begin position="49"/>
        <end position="68"/>
    </location>
</feature>
<comment type="catalytic activity">
    <reaction evidence="19">
        <text>L-glutamine(out) + L-arginine(in) + Na(+)(out) = L-glutamine(in) + L-arginine(out) + Na(+)(in)</text>
        <dbReference type="Rhea" id="RHEA:70835"/>
        <dbReference type="ChEBI" id="CHEBI:29101"/>
        <dbReference type="ChEBI" id="CHEBI:32682"/>
        <dbReference type="ChEBI" id="CHEBI:58359"/>
    </reaction>
</comment>
<comment type="catalytic activity">
    <reaction evidence="16">
        <text>L-cysteine(out) + L-arginine(in) + Na(+)(out) = L-cysteine(in) + L-arginine(out) + Na(+)(in)</text>
        <dbReference type="Rhea" id="RHEA:70847"/>
        <dbReference type="ChEBI" id="CHEBI:29101"/>
        <dbReference type="ChEBI" id="CHEBI:32682"/>
        <dbReference type="ChEBI" id="CHEBI:35235"/>
    </reaction>
</comment>
<feature type="transmembrane region" description="Helical" evidence="20">
    <location>
        <begin position="110"/>
        <end position="130"/>
    </location>
</feature>
<keyword evidence="6" id="KW-0029">Amino-acid transport</keyword>
<feature type="transmembrane region" description="Helical" evidence="20">
    <location>
        <begin position="6"/>
        <end position="29"/>
    </location>
</feature>
<dbReference type="PANTHER" id="PTHR11785:SF398">
    <property type="entry name" value="Y+L AMINO ACID TRANSPORTER 2"/>
    <property type="match status" value="1"/>
</dbReference>
<dbReference type="Pfam" id="PF00100">
    <property type="entry name" value="Zona_pellucida"/>
    <property type="match status" value="1"/>
</dbReference>
<dbReference type="InterPro" id="IPR055356">
    <property type="entry name" value="ZP-N"/>
</dbReference>
<dbReference type="Pfam" id="PF23344">
    <property type="entry name" value="ZP-N"/>
    <property type="match status" value="1"/>
</dbReference>
<dbReference type="InterPro" id="IPR055355">
    <property type="entry name" value="ZP-C"/>
</dbReference>